<dbReference type="SMART" id="SM01302">
    <property type="entry name" value="Raptor_N"/>
    <property type="match status" value="1"/>
</dbReference>
<dbReference type="Gene3D" id="2.130.10.10">
    <property type="entry name" value="YVTN repeat-like/Quinoprotein amine dehydrogenase"/>
    <property type="match status" value="1"/>
</dbReference>
<dbReference type="InterPro" id="IPR004083">
    <property type="entry name" value="Raptor"/>
</dbReference>
<dbReference type="Gene3D" id="1.25.10.10">
    <property type="entry name" value="Leucine-rich Repeat Variant"/>
    <property type="match status" value="1"/>
</dbReference>
<dbReference type="OMA" id="WFFDENI"/>
<name>A2F8U1_TRIV3</name>
<dbReference type="OrthoDB" id="10262360at2759"/>
<evidence type="ECO:0000256" key="2">
    <source>
        <dbReference type="ARBA" id="ARBA00022737"/>
    </source>
</evidence>
<dbReference type="GO" id="GO:0071230">
    <property type="term" value="P:cellular response to amino acid stimulus"/>
    <property type="evidence" value="ECO:0000318"/>
    <property type="project" value="GO_Central"/>
</dbReference>
<reference evidence="4" key="1">
    <citation type="submission" date="2006-10" db="EMBL/GenBank/DDBJ databases">
        <authorList>
            <person name="Amadeo P."/>
            <person name="Zhao Q."/>
            <person name="Wortman J."/>
            <person name="Fraser-Liggett C."/>
            <person name="Carlton J."/>
        </authorList>
    </citation>
    <scope>NUCLEOTIDE SEQUENCE</scope>
    <source>
        <strain evidence="4">G3</strain>
    </source>
</reference>
<dbReference type="PANTHER" id="PTHR12848">
    <property type="entry name" value="REGULATORY-ASSOCIATED PROTEIN OF MTOR"/>
    <property type="match status" value="1"/>
</dbReference>
<dbReference type="VEuPathDB" id="TrichDB:TVAGG3_0126660"/>
<keyword evidence="5" id="KW-1185">Reference proteome</keyword>
<dbReference type="PANTHER" id="PTHR12848:SF16">
    <property type="entry name" value="REGULATORY-ASSOCIATED PROTEIN OF MTOR"/>
    <property type="match status" value="1"/>
</dbReference>
<dbReference type="InterPro" id="IPR011989">
    <property type="entry name" value="ARM-like"/>
</dbReference>
<dbReference type="SMR" id="A2F8U1"/>
<dbReference type="eggNOG" id="KOG1517">
    <property type="taxonomic scope" value="Eukaryota"/>
</dbReference>
<dbReference type="GO" id="GO:0005737">
    <property type="term" value="C:cytoplasm"/>
    <property type="evidence" value="ECO:0000318"/>
    <property type="project" value="GO_Central"/>
</dbReference>
<organism evidence="4 5">
    <name type="scientific">Trichomonas vaginalis (strain ATCC PRA-98 / G3)</name>
    <dbReference type="NCBI Taxonomy" id="412133"/>
    <lineage>
        <taxon>Eukaryota</taxon>
        <taxon>Metamonada</taxon>
        <taxon>Parabasalia</taxon>
        <taxon>Trichomonadida</taxon>
        <taxon>Trichomonadidae</taxon>
        <taxon>Trichomonas</taxon>
    </lineage>
</organism>
<evidence type="ECO:0000256" key="1">
    <source>
        <dbReference type="ARBA" id="ARBA00022574"/>
    </source>
</evidence>
<dbReference type="GO" id="GO:0010506">
    <property type="term" value="P:regulation of autophagy"/>
    <property type="evidence" value="ECO:0000318"/>
    <property type="project" value="GO_Central"/>
</dbReference>
<dbReference type="KEGG" id="tva:4756477"/>
<dbReference type="GO" id="GO:0031929">
    <property type="term" value="P:TOR signaling"/>
    <property type="evidence" value="ECO:0000318"/>
    <property type="project" value="GO_Central"/>
</dbReference>
<reference evidence="4" key="2">
    <citation type="journal article" date="2007" name="Science">
        <title>Draft genome sequence of the sexually transmitted pathogen Trichomonas vaginalis.</title>
        <authorList>
            <person name="Carlton J.M."/>
            <person name="Hirt R.P."/>
            <person name="Silva J.C."/>
            <person name="Delcher A.L."/>
            <person name="Schatz M."/>
            <person name="Zhao Q."/>
            <person name="Wortman J.R."/>
            <person name="Bidwell S.L."/>
            <person name="Alsmark U.C.M."/>
            <person name="Besteiro S."/>
            <person name="Sicheritz-Ponten T."/>
            <person name="Noel C.J."/>
            <person name="Dacks J.B."/>
            <person name="Foster P.G."/>
            <person name="Simillion C."/>
            <person name="Van de Peer Y."/>
            <person name="Miranda-Saavedra D."/>
            <person name="Barton G.J."/>
            <person name="Westrop G.D."/>
            <person name="Mueller S."/>
            <person name="Dessi D."/>
            <person name="Fiori P.L."/>
            <person name="Ren Q."/>
            <person name="Paulsen I."/>
            <person name="Zhang H."/>
            <person name="Bastida-Corcuera F.D."/>
            <person name="Simoes-Barbosa A."/>
            <person name="Brown M.T."/>
            <person name="Hayes R.D."/>
            <person name="Mukherjee M."/>
            <person name="Okumura C.Y."/>
            <person name="Schneider R."/>
            <person name="Smith A.J."/>
            <person name="Vanacova S."/>
            <person name="Villalvazo M."/>
            <person name="Haas B.J."/>
            <person name="Pertea M."/>
            <person name="Feldblyum T.V."/>
            <person name="Utterback T.R."/>
            <person name="Shu C.L."/>
            <person name="Osoegawa K."/>
            <person name="de Jong P.J."/>
            <person name="Hrdy I."/>
            <person name="Horvathova L."/>
            <person name="Zubacova Z."/>
            <person name="Dolezal P."/>
            <person name="Malik S.B."/>
            <person name="Logsdon J.M. Jr."/>
            <person name="Henze K."/>
            <person name="Gupta A."/>
            <person name="Wang C.C."/>
            <person name="Dunne R.L."/>
            <person name="Upcroft J.A."/>
            <person name="Upcroft P."/>
            <person name="White O."/>
            <person name="Salzberg S.L."/>
            <person name="Tang P."/>
            <person name="Chiu C.-H."/>
            <person name="Lee Y.-S."/>
            <person name="Embley T.M."/>
            <person name="Coombs G.H."/>
            <person name="Mottram J.C."/>
            <person name="Tachezy J."/>
            <person name="Fraser-Liggett C.M."/>
            <person name="Johnson P.J."/>
        </authorList>
    </citation>
    <scope>NUCLEOTIDE SEQUENCE [LARGE SCALE GENOMIC DNA]</scope>
    <source>
        <strain evidence="4">G3</strain>
    </source>
</reference>
<dbReference type="GO" id="GO:0009267">
    <property type="term" value="P:cellular response to starvation"/>
    <property type="evidence" value="ECO:0000318"/>
    <property type="project" value="GO_Central"/>
</dbReference>
<feature type="domain" description="Raptor N-terminal CASPase-like" evidence="3">
    <location>
        <begin position="62"/>
        <end position="211"/>
    </location>
</feature>
<dbReference type="InParanoid" id="A2F8U1"/>
<dbReference type="InterPro" id="IPR029347">
    <property type="entry name" value="Raptor_N"/>
</dbReference>
<sequence length="1028" mass="114417">MTSSGTTSKAFINNAGPNFIQSRIIDGENTSDPLYGDWLHNEFLVSIHPPNYPPEPVDFPALTFTTQGIVVMCIPNLLQPPHLRGTNSVYCWSKTSTESTSNPQQEIAKAIVTQYQQCMPKMALAARVNPTINDFKNSLSKIKLQNSSVRTLFHYASHGGPDVSSQYIMLHSPDKQSFDHFPIESVLTATDSCSVHILDCDNAGALINAYRSFISDKADSGIKMDLFAFFACGSRERLPRSPDLPHDVFTSCMTTPARIALLWHSRHYYCFKNGPLRPLNTDLFKSSPNSILDDISLILHRLVEAMAFEVFPPDLFMRVFRTDSSIAHLAANYFLACRMLSFFGVQPKSIPEMPDVSNHSLWHTFDLRLDVALQQLHSPAPDPSLSYTVFLEQSLKTLKHLMNVSTKDISFPGQLTLIPPALTTPSLQAEGSKVLALYIDKSISAVRQMWYFPIAVPLFQMLTSPSCNEYLLLAVAKTLCFMPSARAILREISKETFKTVLSPLLKQENSVFALVIATIYHFENNEAISQLVQNDWSSTILSLFDDSHTDVRLWTLLFVATFVNYIPDRDLMMKTAAKITNLSSDYSPEVRIASLHALCSLIKCDIETEIVKVAKELVHDPNSSVRCELIILLSNATKANPKLLENKDVQLSLVELACDPHPLVKRLMENFTQSVYPSFILQWFSRAILSPIKSLLTDDKLRLSNVQPTISLPARQPNKSMITIGRATSFRLLQTHSVCSSNFTSLFDGNAALFGSNSGEIVYAQWDANVQRSVRISNKQIKHVQCISNSGYPLIISSDSHSNLRFLNSDLQTITAFKLNQNHSLFEFLESDRKLLTFSTLQKNILVYDMKSEKISQTIDSIGDNIQCVRALNHLNDVVAVVSDKKLNFVDLRTNSNVISSPDGLSLFDVAQLDKSANLFAIAHKCGTVSLFDARFNEPIKRYQASPESSPILSFAVQSESGACAIGSSKGVCVIDILGGKRIEYNSVPSLLFSRNLEAVNACCFSPTKFSLAVLQGQSDILFLDDAS</sequence>
<dbReference type="AlphaFoldDB" id="A2F8U1"/>
<dbReference type="RefSeq" id="XP_001311607.1">
    <property type="nucleotide sequence ID" value="XM_001311606.1"/>
</dbReference>
<dbReference type="VEuPathDB" id="TrichDB:TVAG_432270"/>
<keyword evidence="2" id="KW-0677">Repeat</keyword>
<dbReference type="Proteomes" id="UP000001542">
    <property type="component" value="Unassembled WGS sequence"/>
</dbReference>
<dbReference type="EMBL" id="DS113666">
    <property type="protein sequence ID" value="EAX98677.1"/>
    <property type="molecule type" value="Genomic_DNA"/>
</dbReference>
<dbReference type="InterPro" id="IPR015943">
    <property type="entry name" value="WD40/YVTN_repeat-like_dom_sf"/>
</dbReference>
<proteinExistence type="predicted"/>
<evidence type="ECO:0000313" key="4">
    <source>
        <dbReference type="EMBL" id="EAX98677.1"/>
    </source>
</evidence>
<accession>A2F8U1</accession>
<dbReference type="InterPro" id="IPR036322">
    <property type="entry name" value="WD40_repeat_dom_sf"/>
</dbReference>
<evidence type="ECO:0000313" key="5">
    <source>
        <dbReference type="Proteomes" id="UP000001542"/>
    </source>
</evidence>
<dbReference type="PRINTS" id="PR01547">
    <property type="entry name" value="YEAST176DUF"/>
</dbReference>
<dbReference type="GO" id="GO:0030307">
    <property type="term" value="P:positive regulation of cell growth"/>
    <property type="evidence" value="ECO:0000318"/>
    <property type="project" value="GO_Central"/>
</dbReference>
<dbReference type="SUPFAM" id="SSF48371">
    <property type="entry name" value="ARM repeat"/>
    <property type="match status" value="1"/>
</dbReference>
<dbReference type="GO" id="GO:0031931">
    <property type="term" value="C:TORC1 complex"/>
    <property type="evidence" value="ECO:0000318"/>
    <property type="project" value="GO_Central"/>
</dbReference>
<gene>
    <name evidence="4" type="ORF">TVAG_432270</name>
</gene>
<evidence type="ECO:0000259" key="3">
    <source>
        <dbReference type="SMART" id="SM01302"/>
    </source>
</evidence>
<keyword evidence="1" id="KW-0853">WD repeat</keyword>
<dbReference type="SUPFAM" id="SSF50978">
    <property type="entry name" value="WD40 repeat-like"/>
    <property type="match status" value="1"/>
</dbReference>
<dbReference type="InterPro" id="IPR016024">
    <property type="entry name" value="ARM-type_fold"/>
</dbReference>
<dbReference type="GO" id="GO:0030674">
    <property type="term" value="F:protein-macromolecule adaptor activity"/>
    <property type="evidence" value="ECO:0000318"/>
    <property type="project" value="GO_Central"/>
</dbReference>
<dbReference type="Pfam" id="PF14538">
    <property type="entry name" value="Raptor_N"/>
    <property type="match status" value="1"/>
</dbReference>
<dbReference type="STRING" id="5722.A2F8U1"/>
<protein>
    <recommendedName>
        <fullName evidence="3">Raptor N-terminal CASPase-like domain-containing protein</fullName>
    </recommendedName>
</protein>